<evidence type="ECO:0000313" key="1">
    <source>
        <dbReference type="EMBL" id="CDU24972.1"/>
    </source>
</evidence>
<reference evidence="1" key="1">
    <citation type="submission" date="2014-06" db="EMBL/GenBank/DDBJ databases">
        <authorList>
            <person name="Ju J."/>
            <person name="Zhang J."/>
        </authorList>
    </citation>
    <scope>NUCLEOTIDE SEQUENCE</scope>
    <source>
        <strain evidence="1">SscI8</strain>
    </source>
</reference>
<dbReference type="EMBL" id="LK056681">
    <property type="protein sequence ID" value="CDU24972.1"/>
    <property type="molecule type" value="Genomic_DNA"/>
</dbReference>
<organism evidence="1">
    <name type="scientific">Sporisorium scitamineum</name>
    <dbReference type="NCBI Taxonomy" id="49012"/>
    <lineage>
        <taxon>Eukaryota</taxon>
        <taxon>Fungi</taxon>
        <taxon>Dikarya</taxon>
        <taxon>Basidiomycota</taxon>
        <taxon>Ustilaginomycotina</taxon>
        <taxon>Ustilaginomycetes</taxon>
        <taxon>Ustilaginales</taxon>
        <taxon>Ustilaginaceae</taxon>
        <taxon>Sporisorium</taxon>
    </lineage>
</organism>
<accession>A0A127ZG85</accession>
<dbReference type="OrthoDB" id="3360856at2759"/>
<name>A0A127ZG85_9BASI</name>
<sequence>MTDSYCFAGTASLLQNCCSNPQQVMDGFRCNFNSTQQVVDCLRAKTNKTGSDVGVACSNNNPSTSSAR</sequence>
<proteinExistence type="predicted"/>
<protein>
    <submittedName>
        <fullName evidence="1">Uncharacterized protein</fullName>
    </submittedName>
</protein>
<dbReference type="AlphaFoldDB" id="A0A127ZG85"/>
<gene>
    <name evidence="1" type="ORF">SPSC_04805</name>
</gene>